<dbReference type="PANTHER" id="PTHR43586">
    <property type="entry name" value="CYSTEINE DESULFURASE"/>
    <property type="match status" value="1"/>
</dbReference>
<dbReference type="GO" id="GO:0016740">
    <property type="term" value="F:transferase activity"/>
    <property type="evidence" value="ECO:0007669"/>
    <property type="project" value="UniProtKB-KW"/>
</dbReference>
<dbReference type="Pfam" id="PF00266">
    <property type="entry name" value="Aminotran_5"/>
    <property type="match status" value="1"/>
</dbReference>
<reference evidence="2 3" key="1">
    <citation type="journal article" date="2016" name="Mol. Biol. Evol.">
        <title>Comparative Genomics of Early-Diverging Mushroom-Forming Fungi Provides Insights into the Origins of Lignocellulose Decay Capabilities.</title>
        <authorList>
            <person name="Nagy L.G."/>
            <person name="Riley R."/>
            <person name="Tritt A."/>
            <person name="Adam C."/>
            <person name="Daum C."/>
            <person name="Floudas D."/>
            <person name="Sun H."/>
            <person name="Yadav J.S."/>
            <person name="Pangilinan J."/>
            <person name="Larsson K.H."/>
            <person name="Matsuura K."/>
            <person name="Barry K."/>
            <person name="Labutti K."/>
            <person name="Kuo R."/>
            <person name="Ohm R.A."/>
            <person name="Bhattacharya S.S."/>
            <person name="Shirouzu T."/>
            <person name="Yoshinaga Y."/>
            <person name="Martin F.M."/>
            <person name="Grigoriev I.V."/>
            <person name="Hibbett D.S."/>
        </authorList>
    </citation>
    <scope>NUCLEOTIDE SEQUENCE [LARGE SCALE GENOMIC DNA]</scope>
    <source>
        <strain evidence="2 3">HHB10207 ss-3</strain>
    </source>
</reference>
<name>A0A166DRU2_9AGAM</name>
<proteinExistence type="predicted"/>
<dbReference type="EMBL" id="KV428056">
    <property type="protein sequence ID" value="KZT38825.1"/>
    <property type="molecule type" value="Genomic_DNA"/>
</dbReference>
<dbReference type="OrthoDB" id="420046at2759"/>
<dbReference type="Proteomes" id="UP000076798">
    <property type="component" value="Unassembled WGS sequence"/>
</dbReference>
<sequence length="470" mass="51517">MMRVDTSLDIEDIRGHFPALKSGFLFGDNSGGSQVLSEVASRTSDYLLESSVSGGADYPASQLASKRIAEAIASAAVLWNASPAEVLFGPSSTAVVNNIALAIDDDINGGEEIITTGEHESNATPWKRLVKRRPNVNLKFWNHTPIAGRESNPYAVEFSVNTLLPLITKRTRLIAFSATSNILGTANDLKEIIRRAREVGKRRGVRKIEFIVDCVAFSPHRRIDVKDWDVDYAYFSFYKIFGPHLGTAFVRESALRTSLTSLVHHFLKVDGTSGMLLPGGHGAETVYGSSAVLPYLLSLSSWKPSMVLQPTSDAEAFQRHKYEVANFAELRAALGEAFDSIAEYEQKTHVEPVIQFLRSKWDRGVRVVGDDSLPVRADRTPTISFVVLGLGSGGSRRIVQHLDSSKQIGIRNGYFYTYGLVSSLQPPIPDLNVVRVSFVHYTTEDEISRVIRALDSAIGAVTSAEASNNV</sequence>
<dbReference type="InterPro" id="IPR015424">
    <property type="entry name" value="PyrdxlP-dep_Trfase"/>
</dbReference>
<dbReference type="InterPro" id="IPR015421">
    <property type="entry name" value="PyrdxlP-dep_Trfase_major"/>
</dbReference>
<dbReference type="PANTHER" id="PTHR43586:SF21">
    <property type="entry name" value="PYRIDOXAL PHOSPHATE (PLP)-DEPENDENT ASPARTATE AMINOTRANSFERASE SUPERFAMILY"/>
    <property type="match status" value="1"/>
</dbReference>
<accession>A0A166DRU2</accession>
<keyword evidence="2" id="KW-0808">Transferase</keyword>
<dbReference type="SUPFAM" id="SSF53383">
    <property type="entry name" value="PLP-dependent transferases"/>
    <property type="match status" value="1"/>
</dbReference>
<evidence type="ECO:0000259" key="1">
    <source>
        <dbReference type="Pfam" id="PF00266"/>
    </source>
</evidence>
<keyword evidence="3" id="KW-1185">Reference proteome</keyword>
<dbReference type="AlphaFoldDB" id="A0A166DRU2"/>
<feature type="domain" description="Aminotransferase class V" evidence="1">
    <location>
        <begin position="28"/>
        <end position="255"/>
    </location>
</feature>
<dbReference type="InterPro" id="IPR015422">
    <property type="entry name" value="PyrdxlP-dep_Trfase_small"/>
</dbReference>
<dbReference type="Gene3D" id="3.90.1150.10">
    <property type="entry name" value="Aspartate Aminotransferase, domain 1"/>
    <property type="match status" value="1"/>
</dbReference>
<evidence type="ECO:0000313" key="2">
    <source>
        <dbReference type="EMBL" id="KZT38825.1"/>
    </source>
</evidence>
<evidence type="ECO:0000313" key="3">
    <source>
        <dbReference type="Proteomes" id="UP000076798"/>
    </source>
</evidence>
<dbReference type="InterPro" id="IPR000192">
    <property type="entry name" value="Aminotrans_V_dom"/>
</dbReference>
<dbReference type="STRING" id="1314776.A0A166DRU2"/>
<dbReference type="Gene3D" id="3.40.640.10">
    <property type="entry name" value="Type I PLP-dependent aspartate aminotransferase-like (Major domain)"/>
    <property type="match status" value="1"/>
</dbReference>
<organism evidence="2 3">
    <name type="scientific">Sistotremastrum suecicum HHB10207 ss-3</name>
    <dbReference type="NCBI Taxonomy" id="1314776"/>
    <lineage>
        <taxon>Eukaryota</taxon>
        <taxon>Fungi</taxon>
        <taxon>Dikarya</taxon>
        <taxon>Basidiomycota</taxon>
        <taxon>Agaricomycotina</taxon>
        <taxon>Agaricomycetes</taxon>
        <taxon>Sistotremastrales</taxon>
        <taxon>Sistotremastraceae</taxon>
        <taxon>Sistotremastrum</taxon>
    </lineage>
</organism>
<protein>
    <submittedName>
        <fullName evidence="2">PLP-dependent transferase</fullName>
    </submittedName>
</protein>
<gene>
    <name evidence="2" type="ORF">SISSUDRAFT_1021043</name>
</gene>